<dbReference type="Pfam" id="PF08245">
    <property type="entry name" value="Mur_ligase_M"/>
    <property type="match status" value="1"/>
</dbReference>
<dbReference type="PANTHER" id="PTHR23135:SF4">
    <property type="entry name" value="UDP-N-ACETYLMURAMOYL-L-ALANYL-D-GLUTAMATE--2,6-DIAMINOPIMELATE LIGASE MURE HOMOLOG, CHLOROPLASTIC"/>
    <property type="match status" value="1"/>
</dbReference>
<dbReference type="RefSeq" id="WP_134743829.1">
    <property type="nucleotide sequence ID" value="NZ_CP119762.1"/>
</dbReference>
<dbReference type="EMBL" id="SCFR01000012">
    <property type="protein sequence ID" value="TFF66164.1"/>
    <property type="molecule type" value="Genomic_DNA"/>
</dbReference>
<evidence type="ECO:0000256" key="1">
    <source>
        <dbReference type="ARBA" id="ARBA00004752"/>
    </source>
</evidence>
<keyword evidence="3" id="KW-0133">Cell shape</keyword>
<dbReference type="Gene3D" id="3.90.190.20">
    <property type="entry name" value="Mur ligase, C-terminal domain"/>
    <property type="match status" value="1"/>
</dbReference>
<dbReference type="GO" id="GO:0005524">
    <property type="term" value="F:ATP binding"/>
    <property type="evidence" value="ECO:0007669"/>
    <property type="project" value="InterPro"/>
</dbReference>
<evidence type="ECO:0000259" key="5">
    <source>
        <dbReference type="Pfam" id="PF08245"/>
    </source>
</evidence>
<dbReference type="Gene3D" id="3.40.1390.10">
    <property type="entry name" value="MurE/MurF, N-terminal domain"/>
    <property type="match status" value="1"/>
</dbReference>
<dbReference type="GO" id="GO:0005737">
    <property type="term" value="C:cytoplasm"/>
    <property type="evidence" value="ECO:0007669"/>
    <property type="project" value="UniProtKB-SubCell"/>
</dbReference>
<keyword evidence="3" id="KW-0131">Cell cycle</keyword>
<comment type="pathway">
    <text evidence="1 3">Cell wall biogenesis; peptidoglycan biosynthesis.</text>
</comment>
<feature type="domain" description="Mur ligase central" evidence="5">
    <location>
        <begin position="108"/>
        <end position="314"/>
    </location>
</feature>
<dbReference type="SUPFAM" id="SSF53244">
    <property type="entry name" value="MurD-like peptide ligases, peptide-binding domain"/>
    <property type="match status" value="1"/>
</dbReference>
<evidence type="ECO:0000259" key="4">
    <source>
        <dbReference type="Pfam" id="PF02875"/>
    </source>
</evidence>
<evidence type="ECO:0000313" key="6">
    <source>
        <dbReference type="EMBL" id="TFF66164.1"/>
    </source>
</evidence>
<dbReference type="InterPro" id="IPR035911">
    <property type="entry name" value="MurE/MurF_N"/>
</dbReference>
<dbReference type="GO" id="GO:0016881">
    <property type="term" value="F:acid-amino acid ligase activity"/>
    <property type="evidence" value="ECO:0007669"/>
    <property type="project" value="InterPro"/>
</dbReference>
<proteinExistence type="inferred from homology"/>
<reference evidence="6 7" key="1">
    <citation type="submission" date="2019-01" db="EMBL/GenBank/DDBJ databases">
        <title>Draft Genome Sequences of Helcococcus ovis Strains Isolated from the Uterus and Vagina of Dairy Cows with Metritis.</title>
        <authorList>
            <person name="Cunha F."/>
            <person name="Jeon S.J."/>
            <person name="Kutzer P."/>
            <person name="Galvao K.N."/>
        </authorList>
    </citation>
    <scope>NUCLEOTIDE SEQUENCE [LARGE SCALE GENOMIC DNA]</scope>
    <source>
        <strain evidence="6 7">KG-37</strain>
    </source>
</reference>
<sequence length="497" mass="57893">MKKLNDIIEILKKFSLFIDSNIEDIDIEEITYDSRNVKNNTLFFCKGLNFKEEYLLSSKETGAVCYVSEKKYDVDMPYILVNDIRIAMMEISRFFYDYPDRKIKTIGVTGTKGKSTTVMYIKNILDEYLRKNSKKPAGLISSIDVYDGISTIGASLTTPEAIDLYRYIKNAVDSGLEYMIIETSSQALKYYRANNLDYDVTVFLNIGEDHVSPLEHDSFEDYFSSKLKIFTNSKFAIYNKEMDYVDKVEKIIREKNLDSRTFSKKENSDINLLDYEFKNNYLEFKIKYKNKIEKYEIHQFATYNIENAMAAILVSKHFDVDYDLIFNGLKTTEVDGRESIFISNDEKYVLYVSYAHNELSFQKTYDFIKERFKNYSIISIYGISGNVAENRLNGLVKTSTKVSDYIYIVPEDSGYTSYDDISKKIINKISPITSNYMKMDDREEAIRYAFENSSDKTVIFIAGKGNEDFQKINGKKIKIKSDYQVAKEIIKDYNLRD</sequence>
<dbReference type="Gene3D" id="3.40.1190.10">
    <property type="entry name" value="Mur-like, catalytic domain"/>
    <property type="match status" value="1"/>
</dbReference>
<dbReference type="Pfam" id="PF02875">
    <property type="entry name" value="Mur_ligase_C"/>
    <property type="match status" value="1"/>
</dbReference>
<dbReference type="InterPro" id="IPR004101">
    <property type="entry name" value="Mur_ligase_C"/>
</dbReference>
<evidence type="ECO:0000313" key="7">
    <source>
        <dbReference type="Proteomes" id="UP000297454"/>
    </source>
</evidence>
<dbReference type="GO" id="GO:0008360">
    <property type="term" value="P:regulation of cell shape"/>
    <property type="evidence" value="ECO:0007669"/>
    <property type="project" value="UniProtKB-KW"/>
</dbReference>
<comment type="subcellular location">
    <subcellularLocation>
        <location evidence="3">Cytoplasm</location>
    </subcellularLocation>
</comment>
<dbReference type="InterPro" id="IPR005761">
    <property type="entry name" value="UDP-N-AcMur-Glu-dNH2Pim_ligase"/>
</dbReference>
<keyword evidence="7" id="KW-1185">Reference proteome</keyword>
<evidence type="ECO:0000256" key="3">
    <source>
        <dbReference type="RuleBase" id="RU004135"/>
    </source>
</evidence>
<evidence type="ECO:0000256" key="2">
    <source>
        <dbReference type="ARBA" id="ARBA00005898"/>
    </source>
</evidence>
<comment type="caution">
    <text evidence="6">The sequence shown here is derived from an EMBL/GenBank/DDBJ whole genome shotgun (WGS) entry which is preliminary data.</text>
</comment>
<dbReference type="SUPFAM" id="SSF53623">
    <property type="entry name" value="MurD-like peptide ligases, catalytic domain"/>
    <property type="match status" value="1"/>
</dbReference>
<keyword evidence="3" id="KW-0573">Peptidoglycan synthesis</keyword>
<comment type="similarity">
    <text evidence="2">Belongs to the MurCDEF family. MurE subfamily.</text>
</comment>
<dbReference type="AlphaFoldDB" id="A0A4R9C3L5"/>
<dbReference type="InterPro" id="IPR036565">
    <property type="entry name" value="Mur-like_cat_sf"/>
</dbReference>
<protein>
    <submittedName>
        <fullName evidence="6">UDP-N-acetylmuramyl-tripeptide synthetase</fullName>
    </submittedName>
</protein>
<dbReference type="GO" id="GO:0071555">
    <property type="term" value="P:cell wall organization"/>
    <property type="evidence" value="ECO:0007669"/>
    <property type="project" value="UniProtKB-KW"/>
</dbReference>
<dbReference type="GO" id="GO:0051301">
    <property type="term" value="P:cell division"/>
    <property type="evidence" value="ECO:0007669"/>
    <property type="project" value="UniProtKB-KW"/>
</dbReference>
<dbReference type="NCBIfam" id="TIGR01085">
    <property type="entry name" value="murE"/>
    <property type="match status" value="1"/>
</dbReference>
<dbReference type="Proteomes" id="UP000297454">
    <property type="component" value="Unassembled WGS sequence"/>
</dbReference>
<keyword evidence="3" id="KW-0961">Cell wall biogenesis/degradation</keyword>
<name>A0A4R9C3L5_9FIRM</name>
<dbReference type="SUPFAM" id="SSF63418">
    <property type="entry name" value="MurE/MurF N-terminal domain"/>
    <property type="match status" value="1"/>
</dbReference>
<dbReference type="PANTHER" id="PTHR23135">
    <property type="entry name" value="MUR LIGASE FAMILY MEMBER"/>
    <property type="match status" value="1"/>
</dbReference>
<accession>A0A4R9C3L5</accession>
<keyword evidence="3" id="KW-0132">Cell division</keyword>
<dbReference type="InterPro" id="IPR013221">
    <property type="entry name" value="Mur_ligase_cen"/>
</dbReference>
<gene>
    <name evidence="6" type="primary">murE</name>
    <name evidence="6" type="ORF">EQF91_04470</name>
</gene>
<dbReference type="InterPro" id="IPR036615">
    <property type="entry name" value="Mur_ligase_C_dom_sf"/>
</dbReference>
<organism evidence="6 7">
    <name type="scientific">Helcococcus ovis</name>
    <dbReference type="NCBI Taxonomy" id="72026"/>
    <lineage>
        <taxon>Bacteria</taxon>
        <taxon>Bacillati</taxon>
        <taxon>Bacillota</taxon>
        <taxon>Tissierellia</taxon>
        <taxon>Tissierellales</taxon>
        <taxon>Peptoniphilaceae</taxon>
        <taxon>Helcococcus</taxon>
    </lineage>
</organism>
<dbReference type="GO" id="GO:0009252">
    <property type="term" value="P:peptidoglycan biosynthetic process"/>
    <property type="evidence" value="ECO:0007669"/>
    <property type="project" value="UniProtKB-KW"/>
</dbReference>
<feature type="domain" description="Mur ligase C-terminal" evidence="4">
    <location>
        <begin position="344"/>
        <end position="465"/>
    </location>
</feature>